<comment type="caution">
    <text evidence="7">The sequence shown here is derived from an EMBL/GenBank/DDBJ whole genome shotgun (WGS) entry which is preliminary data.</text>
</comment>
<keyword evidence="4" id="KW-0233">DNA recombination</keyword>
<dbReference type="Gene3D" id="1.10.443.10">
    <property type="entry name" value="Intergrase catalytic core"/>
    <property type="match status" value="1"/>
</dbReference>
<dbReference type="GO" id="GO:0003677">
    <property type="term" value="F:DNA binding"/>
    <property type="evidence" value="ECO:0007669"/>
    <property type="project" value="UniProtKB-KW"/>
</dbReference>
<evidence type="ECO:0000256" key="3">
    <source>
        <dbReference type="ARBA" id="ARBA00023125"/>
    </source>
</evidence>
<keyword evidence="3" id="KW-0238">DNA-binding</keyword>
<dbReference type="Proteomes" id="UP000315440">
    <property type="component" value="Unassembled WGS sequence"/>
</dbReference>
<dbReference type="AlphaFoldDB" id="A0A5C5ZGZ1"/>
<dbReference type="PROSITE" id="PS51898">
    <property type="entry name" value="TYR_RECOMBINASE"/>
    <property type="match status" value="1"/>
</dbReference>
<evidence type="ECO:0000313" key="8">
    <source>
        <dbReference type="Proteomes" id="UP000315440"/>
    </source>
</evidence>
<accession>A0A5C5ZGZ1</accession>
<protein>
    <recommendedName>
        <fullName evidence="6">Tyr recombinase domain-containing protein</fullName>
    </recommendedName>
</protein>
<evidence type="ECO:0000256" key="2">
    <source>
        <dbReference type="ARBA" id="ARBA00022908"/>
    </source>
</evidence>
<evidence type="ECO:0000256" key="5">
    <source>
        <dbReference type="SAM" id="MobiDB-lite"/>
    </source>
</evidence>
<dbReference type="Gene3D" id="1.10.150.130">
    <property type="match status" value="1"/>
</dbReference>
<feature type="domain" description="Tyr recombinase" evidence="6">
    <location>
        <begin position="209"/>
        <end position="389"/>
    </location>
</feature>
<organism evidence="7 8">
    <name type="scientific">Pseudobythopirellula maris</name>
    <dbReference type="NCBI Taxonomy" id="2527991"/>
    <lineage>
        <taxon>Bacteria</taxon>
        <taxon>Pseudomonadati</taxon>
        <taxon>Planctomycetota</taxon>
        <taxon>Planctomycetia</taxon>
        <taxon>Pirellulales</taxon>
        <taxon>Lacipirellulaceae</taxon>
        <taxon>Pseudobythopirellula</taxon>
    </lineage>
</organism>
<dbReference type="InterPro" id="IPR025269">
    <property type="entry name" value="SAM-like_dom"/>
</dbReference>
<reference evidence="7 8" key="1">
    <citation type="submission" date="2019-02" db="EMBL/GenBank/DDBJ databases">
        <title>Deep-cultivation of Planctomycetes and their phenomic and genomic characterization uncovers novel biology.</title>
        <authorList>
            <person name="Wiegand S."/>
            <person name="Jogler M."/>
            <person name="Boedeker C."/>
            <person name="Pinto D."/>
            <person name="Vollmers J."/>
            <person name="Rivas-Marin E."/>
            <person name="Kohn T."/>
            <person name="Peeters S.H."/>
            <person name="Heuer A."/>
            <person name="Rast P."/>
            <person name="Oberbeckmann S."/>
            <person name="Bunk B."/>
            <person name="Jeske O."/>
            <person name="Meyerdierks A."/>
            <person name="Storesund J.E."/>
            <person name="Kallscheuer N."/>
            <person name="Luecker S."/>
            <person name="Lage O.M."/>
            <person name="Pohl T."/>
            <person name="Merkel B.J."/>
            <person name="Hornburger P."/>
            <person name="Mueller R.-W."/>
            <person name="Bruemmer F."/>
            <person name="Labrenz M."/>
            <person name="Spormann A.M."/>
            <person name="Op Den Camp H."/>
            <person name="Overmann J."/>
            <person name="Amann R."/>
            <person name="Jetten M.S.M."/>
            <person name="Mascher T."/>
            <person name="Medema M.H."/>
            <person name="Devos D.P."/>
            <person name="Kaster A.-K."/>
            <person name="Ovreas L."/>
            <person name="Rohde M."/>
            <person name="Galperin M.Y."/>
            <person name="Jogler C."/>
        </authorList>
    </citation>
    <scope>NUCLEOTIDE SEQUENCE [LARGE SCALE GENOMIC DNA]</scope>
    <source>
        <strain evidence="7 8">Mal64</strain>
    </source>
</reference>
<proteinExistence type="inferred from homology"/>
<comment type="similarity">
    <text evidence="1">Belongs to the 'phage' integrase family.</text>
</comment>
<keyword evidence="2" id="KW-0229">DNA integration</keyword>
<keyword evidence="8" id="KW-1185">Reference proteome</keyword>
<evidence type="ECO:0000313" key="7">
    <source>
        <dbReference type="EMBL" id="TWT86689.1"/>
    </source>
</evidence>
<dbReference type="Pfam" id="PF13102">
    <property type="entry name" value="Phage_int_SAM_5"/>
    <property type="match status" value="1"/>
</dbReference>
<dbReference type="GO" id="GO:0006310">
    <property type="term" value="P:DNA recombination"/>
    <property type="evidence" value="ECO:0007669"/>
    <property type="project" value="UniProtKB-KW"/>
</dbReference>
<dbReference type="InterPro" id="IPR050808">
    <property type="entry name" value="Phage_Integrase"/>
</dbReference>
<sequence length="447" mass="49389">MASLSKERGRPRKSGPRRDGWRVLVFVDGDRKTIRLGAIPRKQAEAMLRHIEALAASLLDHSAPPEATARWLAELDEKIRERIVRASLAQPRHKPRGVTVGELIDHYKRLKYQSDGAGGYAQGTINVHEAAFASMLGHWPADTVVADISGGDCDDFVDWMSQKGLAEATIRKRSAIAKKLLGYAVKKRWLDRNPYEDSGVKTASVGNSARQVFIPPADALKVLQELPDTQWRLLFVLSRFGGLRVGSEPRQLKIGHVNAAAGTLTVPSPKTKRYQGKAERIIPLWPELERLITKRFHEMEEGEEMLLPFLRGRTDASLRKPMFAAIQRAGLQPWPRLWHNLRSSRQTELLGPHYRCNMVEVCAWLGNSEAVANRHYVQATADGFSRAAQIAALPETAWGDSEPEAVEGQGAKRPVIVAPALSGGSSQKKTIAEAGLEPARGLPPTGF</sequence>
<dbReference type="PANTHER" id="PTHR30629">
    <property type="entry name" value="PROPHAGE INTEGRASE"/>
    <property type="match status" value="1"/>
</dbReference>
<dbReference type="GO" id="GO:0015074">
    <property type="term" value="P:DNA integration"/>
    <property type="evidence" value="ECO:0007669"/>
    <property type="project" value="UniProtKB-KW"/>
</dbReference>
<dbReference type="PANTHER" id="PTHR30629:SF2">
    <property type="entry name" value="PROPHAGE INTEGRASE INTS-RELATED"/>
    <property type="match status" value="1"/>
</dbReference>
<dbReference type="InterPro" id="IPR011010">
    <property type="entry name" value="DNA_brk_join_enz"/>
</dbReference>
<name>A0A5C5ZGZ1_9BACT</name>
<dbReference type="InterPro" id="IPR013762">
    <property type="entry name" value="Integrase-like_cat_sf"/>
</dbReference>
<feature type="region of interest" description="Disordered" evidence="5">
    <location>
        <begin position="424"/>
        <end position="447"/>
    </location>
</feature>
<dbReference type="InterPro" id="IPR002104">
    <property type="entry name" value="Integrase_catalytic"/>
</dbReference>
<evidence type="ECO:0000256" key="1">
    <source>
        <dbReference type="ARBA" id="ARBA00008857"/>
    </source>
</evidence>
<evidence type="ECO:0000259" key="6">
    <source>
        <dbReference type="PROSITE" id="PS51898"/>
    </source>
</evidence>
<gene>
    <name evidence="7" type="ORF">Mal64_35180</name>
</gene>
<dbReference type="InterPro" id="IPR010998">
    <property type="entry name" value="Integrase_recombinase_N"/>
</dbReference>
<dbReference type="SUPFAM" id="SSF56349">
    <property type="entry name" value="DNA breaking-rejoining enzymes"/>
    <property type="match status" value="1"/>
</dbReference>
<evidence type="ECO:0000256" key="4">
    <source>
        <dbReference type="ARBA" id="ARBA00023172"/>
    </source>
</evidence>
<dbReference type="EMBL" id="SJPQ01000004">
    <property type="protein sequence ID" value="TWT86689.1"/>
    <property type="molecule type" value="Genomic_DNA"/>
</dbReference>